<dbReference type="GO" id="GO:0051028">
    <property type="term" value="P:mRNA transport"/>
    <property type="evidence" value="ECO:0007669"/>
    <property type="project" value="TreeGrafter"/>
</dbReference>
<dbReference type="InterPro" id="IPR035979">
    <property type="entry name" value="RBD_domain_sf"/>
</dbReference>
<evidence type="ECO:0000313" key="6">
    <source>
        <dbReference type="Proteomes" id="UP000437017"/>
    </source>
</evidence>
<feature type="region of interest" description="Disordered" evidence="3">
    <location>
        <begin position="1"/>
        <end position="20"/>
    </location>
</feature>
<dbReference type="PROSITE" id="PS50102">
    <property type="entry name" value="RRM"/>
    <property type="match status" value="1"/>
</dbReference>
<dbReference type="GO" id="GO:0043047">
    <property type="term" value="F:single-stranded telomeric DNA binding"/>
    <property type="evidence" value="ECO:0007669"/>
    <property type="project" value="TreeGrafter"/>
</dbReference>
<evidence type="ECO:0000256" key="3">
    <source>
        <dbReference type="SAM" id="MobiDB-lite"/>
    </source>
</evidence>
<organism evidence="5 6">
    <name type="scientific">Balaenoptera physalus</name>
    <name type="common">Fin whale</name>
    <name type="synonym">Balaena physalus</name>
    <dbReference type="NCBI Taxonomy" id="9770"/>
    <lineage>
        <taxon>Eukaryota</taxon>
        <taxon>Metazoa</taxon>
        <taxon>Chordata</taxon>
        <taxon>Craniata</taxon>
        <taxon>Vertebrata</taxon>
        <taxon>Euteleostomi</taxon>
        <taxon>Mammalia</taxon>
        <taxon>Eutheria</taxon>
        <taxon>Laurasiatheria</taxon>
        <taxon>Artiodactyla</taxon>
        <taxon>Whippomorpha</taxon>
        <taxon>Cetacea</taxon>
        <taxon>Mysticeti</taxon>
        <taxon>Balaenopteridae</taxon>
        <taxon>Balaenoptera</taxon>
    </lineage>
</organism>
<evidence type="ECO:0000256" key="1">
    <source>
        <dbReference type="ARBA" id="ARBA00022884"/>
    </source>
</evidence>
<proteinExistence type="predicted"/>
<reference evidence="5 6" key="1">
    <citation type="journal article" date="2019" name="PLoS ONE">
        <title>Genomic analyses reveal an absence of contemporary introgressive admixture between fin whales and blue whales, despite known hybrids.</title>
        <authorList>
            <person name="Westbury M.V."/>
            <person name="Petersen B."/>
            <person name="Lorenzen E.D."/>
        </authorList>
    </citation>
    <scope>NUCLEOTIDE SEQUENCE [LARGE SCALE GENOMIC DNA]</scope>
    <source>
        <strain evidence="5">FinWhale-01</strain>
    </source>
</reference>
<dbReference type="GO" id="GO:0000398">
    <property type="term" value="P:mRNA splicing, via spliceosome"/>
    <property type="evidence" value="ECO:0007669"/>
    <property type="project" value="TreeGrafter"/>
</dbReference>
<evidence type="ECO:0000313" key="5">
    <source>
        <dbReference type="EMBL" id="KAB0403621.1"/>
    </source>
</evidence>
<dbReference type="GO" id="GO:0003730">
    <property type="term" value="F:mRNA 3'-UTR binding"/>
    <property type="evidence" value="ECO:0007669"/>
    <property type="project" value="TreeGrafter"/>
</dbReference>
<evidence type="ECO:0000256" key="2">
    <source>
        <dbReference type="PROSITE-ProRule" id="PRU00176"/>
    </source>
</evidence>
<keyword evidence="6" id="KW-1185">Reference proteome</keyword>
<dbReference type="PANTHER" id="PTHR48026">
    <property type="entry name" value="HOMOLOGOUS TO DROSOPHILA SQD (SQUID) PROTEIN"/>
    <property type="match status" value="1"/>
</dbReference>
<name>A0A6A1QBU5_BALPH</name>
<dbReference type="InterPro" id="IPR000504">
    <property type="entry name" value="RRM_dom"/>
</dbReference>
<keyword evidence="1 2" id="KW-0694">RNA-binding</keyword>
<comment type="caution">
    <text evidence="5">The sequence shown here is derived from an EMBL/GenBank/DDBJ whole genome shotgun (WGS) entry which is preliminary data.</text>
</comment>
<dbReference type="Pfam" id="PF00076">
    <property type="entry name" value="RRM_1"/>
    <property type="match status" value="1"/>
</dbReference>
<dbReference type="GO" id="GO:0071013">
    <property type="term" value="C:catalytic step 2 spliceosome"/>
    <property type="evidence" value="ECO:0007669"/>
    <property type="project" value="TreeGrafter"/>
</dbReference>
<accession>A0A6A1QBU5</accession>
<dbReference type="SMART" id="SM00360">
    <property type="entry name" value="RRM"/>
    <property type="match status" value="1"/>
</dbReference>
<feature type="domain" description="RRM" evidence="4">
    <location>
        <begin position="29"/>
        <end position="82"/>
    </location>
</feature>
<gene>
    <name evidence="5" type="ORF">E2I00_018813</name>
</gene>
<dbReference type="PANTHER" id="PTHR48026:SF13">
    <property type="entry name" value="HETEROGENEOUS NUCLEAR RIBONUCLEOPROTEINS A2_B1"/>
    <property type="match status" value="1"/>
</dbReference>
<sequence>MAQASKPAMKKTSTSVPLERNKKEKEQFCKLFIGGLSSETMEESLRNYYKQGENLTDCVLIRHPASQKPGRFGFVTFSSMAEWMLPWLPDLIPLMGKRLRPNVLPQERTMESRGLLSLESKVLEVEEETTSVLETLLVVVEMLEQDQDEEGNLDGELMDIEEDIHLGMASMGVEEDLEVAIWGLALVMEGDEEDTVVEDLDMATWMGDPEVVLTAMEEEIMEKPSKYNLLKSGKLSGVAGTWEDHTMEETLVQEAVEDVGVMQRPADTELLFAMGLTV</sequence>
<dbReference type="OrthoDB" id="6019873at2759"/>
<dbReference type="Proteomes" id="UP000437017">
    <property type="component" value="Unassembled WGS sequence"/>
</dbReference>
<dbReference type="AlphaFoldDB" id="A0A6A1QBU5"/>
<dbReference type="SUPFAM" id="SSF54928">
    <property type="entry name" value="RNA-binding domain, RBD"/>
    <property type="match status" value="1"/>
</dbReference>
<dbReference type="EMBL" id="SGJD01000765">
    <property type="protein sequence ID" value="KAB0403621.1"/>
    <property type="molecule type" value="Genomic_DNA"/>
</dbReference>
<protein>
    <recommendedName>
        <fullName evidence="4">RRM domain-containing protein</fullName>
    </recommendedName>
</protein>
<dbReference type="Gene3D" id="3.30.70.330">
    <property type="match status" value="1"/>
</dbReference>
<dbReference type="InterPro" id="IPR012677">
    <property type="entry name" value="Nucleotide-bd_a/b_plait_sf"/>
</dbReference>
<evidence type="ECO:0000259" key="4">
    <source>
        <dbReference type="PROSITE" id="PS50102"/>
    </source>
</evidence>